<dbReference type="RefSeq" id="WP_090686341.1">
    <property type="nucleotide sequence ID" value="NZ_CADERL010000004.1"/>
</dbReference>
<accession>A0A1G8BFW0</accession>
<organism evidence="1 2">
    <name type="scientific">Paraburkholderia phenazinium</name>
    <dbReference type="NCBI Taxonomy" id="60549"/>
    <lineage>
        <taxon>Bacteria</taxon>
        <taxon>Pseudomonadati</taxon>
        <taxon>Pseudomonadota</taxon>
        <taxon>Betaproteobacteria</taxon>
        <taxon>Burkholderiales</taxon>
        <taxon>Burkholderiaceae</taxon>
        <taxon>Paraburkholderia</taxon>
    </lineage>
</organism>
<reference evidence="1 2" key="1">
    <citation type="submission" date="2016-10" db="EMBL/GenBank/DDBJ databases">
        <authorList>
            <person name="de Groot N.N."/>
        </authorList>
    </citation>
    <scope>NUCLEOTIDE SEQUENCE [LARGE SCALE GENOMIC DNA]</scope>
    <source>
        <strain evidence="1 2">LMG 2247</strain>
    </source>
</reference>
<dbReference type="AlphaFoldDB" id="A0A1G8BFW0"/>
<evidence type="ECO:0000313" key="2">
    <source>
        <dbReference type="Proteomes" id="UP000199706"/>
    </source>
</evidence>
<dbReference type="OrthoDB" id="5957412at2"/>
<name>A0A1G8BFW0_9BURK</name>
<evidence type="ECO:0008006" key="3">
    <source>
        <dbReference type="Google" id="ProtNLM"/>
    </source>
</evidence>
<protein>
    <recommendedName>
        <fullName evidence="3">Antitoxin Xre/MbcA/ParS-like toxin-binding domain-containing protein</fullName>
    </recommendedName>
</protein>
<dbReference type="Proteomes" id="UP000199706">
    <property type="component" value="Unassembled WGS sequence"/>
</dbReference>
<gene>
    <name evidence="1" type="ORF">SAMN05216466_10931</name>
</gene>
<dbReference type="EMBL" id="FNCJ01000009">
    <property type="protein sequence ID" value="SDH32048.1"/>
    <property type="molecule type" value="Genomic_DNA"/>
</dbReference>
<proteinExistence type="predicted"/>
<evidence type="ECO:0000313" key="1">
    <source>
        <dbReference type="EMBL" id="SDH32048.1"/>
    </source>
</evidence>
<sequence>MTDHPEHNLATTVAIRFRDEILGKGWPDARHVAELAGFSTEQKRTAYAIQARATGALLGVWSAPQHRFIYPDFQFNRLGILRKDVAELLAALPPNNDDRGGWRRVFWLYRPHPLLDGQTPADVFANAPVRVIEVARVEFQGDPGTAW</sequence>